<organism evidence="16">
    <name type="scientific">uncultured marine thaumarchaeote KM3_32_D07</name>
    <dbReference type="NCBI Taxonomy" id="1456123"/>
    <lineage>
        <taxon>Archaea</taxon>
        <taxon>Nitrososphaerota</taxon>
        <taxon>environmental samples</taxon>
    </lineage>
</organism>
<dbReference type="GO" id="GO:0009073">
    <property type="term" value="P:aromatic amino acid family biosynthetic process"/>
    <property type="evidence" value="ECO:0007669"/>
    <property type="project" value="UniProtKB-KW"/>
</dbReference>
<evidence type="ECO:0000256" key="5">
    <source>
        <dbReference type="ARBA" id="ARBA00013853"/>
    </source>
</evidence>
<evidence type="ECO:0000259" key="15">
    <source>
        <dbReference type="Pfam" id="PF00288"/>
    </source>
</evidence>
<feature type="domain" description="GHMP kinase N-terminal" evidence="15">
    <location>
        <begin position="57"/>
        <end position="146"/>
    </location>
</feature>
<dbReference type="Gene3D" id="3.30.230.10">
    <property type="match status" value="1"/>
</dbReference>
<evidence type="ECO:0000256" key="10">
    <source>
        <dbReference type="ARBA" id="ARBA00022777"/>
    </source>
</evidence>
<dbReference type="InterPro" id="IPR036554">
    <property type="entry name" value="GHMP_kinase_C_sf"/>
</dbReference>
<evidence type="ECO:0000256" key="2">
    <source>
        <dbReference type="ARBA" id="ARBA00004842"/>
    </source>
</evidence>
<evidence type="ECO:0000256" key="9">
    <source>
        <dbReference type="ARBA" id="ARBA00022741"/>
    </source>
</evidence>
<dbReference type="PANTHER" id="PTHR20861:SF3">
    <property type="entry name" value="SHIKIMATE KINASE"/>
    <property type="match status" value="1"/>
</dbReference>
<proteinExistence type="inferred from homology"/>
<dbReference type="GO" id="GO:0004765">
    <property type="term" value="F:shikimate kinase activity"/>
    <property type="evidence" value="ECO:0007669"/>
    <property type="project" value="UniProtKB-UniRule"/>
</dbReference>
<evidence type="ECO:0000256" key="1">
    <source>
        <dbReference type="ARBA" id="ARBA00004496"/>
    </source>
</evidence>
<evidence type="ECO:0000256" key="3">
    <source>
        <dbReference type="ARBA" id="ARBA00010202"/>
    </source>
</evidence>
<dbReference type="AlphaFoldDB" id="A0A075GY75"/>
<protein>
    <recommendedName>
        <fullName evidence="5 14">Shikimate kinase</fullName>
        <shortName evidence="14">SK</shortName>
        <ecNumber evidence="4 14">2.7.1.71</ecNumber>
    </recommendedName>
</protein>
<evidence type="ECO:0000256" key="4">
    <source>
        <dbReference type="ARBA" id="ARBA00012154"/>
    </source>
</evidence>
<dbReference type="GO" id="GO:0005524">
    <property type="term" value="F:ATP binding"/>
    <property type="evidence" value="ECO:0007669"/>
    <property type="project" value="UniProtKB-UniRule"/>
</dbReference>
<dbReference type="PIRSF" id="PIRSF005758">
    <property type="entry name" value="Shikimt_kin_arch"/>
    <property type="match status" value="1"/>
</dbReference>
<accession>A0A075GY75</accession>
<dbReference type="UniPathway" id="UPA00053">
    <property type="reaction ID" value="UER00088"/>
</dbReference>
<dbReference type="InterPro" id="IPR010189">
    <property type="entry name" value="SK_arc"/>
</dbReference>
<keyword evidence="10 14" id="KW-0418">Kinase</keyword>
<keyword evidence="7 14" id="KW-0028">Amino-acid biosynthesis</keyword>
<evidence type="ECO:0000256" key="7">
    <source>
        <dbReference type="ARBA" id="ARBA00022605"/>
    </source>
</evidence>
<reference evidence="16" key="1">
    <citation type="journal article" date="2014" name="Genome Biol. Evol.">
        <title>Pangenome evidence for extensive interdomain horizontal transfer affecting lineage core and shell genes in uncultured planktonic thaumarchaeota and euryarchaeota.</title>
        <authorList>
            <person name="Deschamps P."/>
            <person name="Zivanovic Y."/>
            <person name="Moreira D."/>
            <person name="Rodriguez-Valera F."/>
            <person name="Lopez-Garcia P."/>
        </authorList>
    </citation>
    <scope>NUCLEOTIDE SEQUENCE</scope>
</reference>
<comment type="similarity">
    <text evidence="3 14">Belongs to the GHMP kinase family. Archaeal shikimate kinase subfamily.</text>
</comment>
<dbReference type="SUPFAM" id="SSF55060">
    <property type="entry name" value="GHMP Kinase, C-terminal domain"/>
    <property type="match status" value="1"/>
</dbReference>
<dbReference type="HAMAP" id="MF_00370">
    <property type="entry name" value="Shik_kinase_arch"/>
    <property type="match status" value="1"/>
</dbReference>
<evidence type="ECO:0000256" key="14">
    <source>
        <dbReference type="HAMAP-Rule" id="MF_00370"/>
    </source>
</evidence>
<dbReference type="Pfam" id="PF00288">
    <property type="entry name" value="GHMP_kinases_N"/>
    <property type="match status" value="1"/>
</dbReference>
<dbReference type="InterPro" id="IPR020568">
    <property type="entry name" value="Ribosomal_Su5_D2-typ_SF"/>
</dbReference>
<dbReference type="InterPro" id="IPR014721">
    <property type="entry name" value="Ribsml_uS5_D2-typ_fold_subgr"/>
</dbReference>
<keyword evidence="8 14" id="KW-0808">Transferase</keyword>
<keyword evidence="11 14" id="KW-0067">ATP-binding</keyword>
<gene>
    <name evidence="14 16" type="primary">aroK</name>
    <name evidence="16" type="synonym">aroL</name>
</gene>
<evidence type="ECO:0000256" key="12">
    <source>
        <dbReference type="ARBA" id="ARBA00023141"/>
    </source>
</evidence>
<dbReference type="SUPFAM" id="SSF54211">
    <property type="entry name" value="Ribosomal protein S5 domain 2-like"/>
    <property type="match status" value="1"/>
</dbReference>
<evidence type="ECO:0000256" key="11">
    <source>
        <dbReference type="ARBA" id="ARBA00022840"/>
    </source>
</evidence>
<dbReference type="GO" id="GO:0009423">
    <property type="term" value="P:chorismate biosynthetic process"/>
    <property type="evidence" value="ECO:0007669"/>
    <property type="project" value="UniProtKB-UniRule"/>
</dbReference>
<comment type="catalytic activity">
    <reaction evidence="13 14">
        <text>shikimate + ATP = 3-phosphoshikimate + ADP + H(+)</text>
        <dbReference type="Rhea" id="RHEA:13121"/>
        <dbReference type="ChEBI" id="CHEBI:15378"/>
        <dbReference type="ChEBI" id="CHEBI:30616"/>
        <dbReference type="ChEBI" id="CHEBI:36208"/>
        <dbReference type="ChEBI" id="CHEBI:145989"/>
        <dbReference type="ChEBI" id="CHEBI:456216"/>
        <dbReference type="EC" id="2.7.1.71"/>
    </reaction>
</comment>
<comment type="subcellular location">
    <subcellularLocation>
        <location evidence="1 14">Cytoplasm</location>
    </subcellularLocation>
</comment>
<dbReference type="PANTHER" id="PTHR20861">
    <property type="entry name" value="HOMOSERINE/4-DIPHOSPHOCYTIDYL-2-C-METHYL-D-ERYTHRITOL KINASE"/>
    <property type="match status" value="1"/>
</dbReference>
<dbReference type="EC" id="2.7.1.71" evidence="4 14"/>
<dbReference type="EMBL" id="KF900841">
    <property type="protein sequence ID" value="AIF08769.1"/>
    <property type="molecule type" value="Genomic_DNA"/>
</dbReference>
<keyword evidence="12 14" id="KW-0057">Aromatic amino acid biosynthesis</keyword>
<feature type="binding site" evidence="14">
    <location>
        <begin position="85"/>
        <end position="95"/>
    </location>
    <ligand>
        <name>ATP</name>
        <dbReference type="ChEBI" id="CHEBI:30616"/>
    </ligand>
</feature>
<dbReference type="GO" id="GO:0008652">
    <property type="term" value="P:amino acid biosynthetic process"/>
    <property type="evidence" value="ECO:0007669"/>
    <property type="project" value="UniProtKB-KW"/>
</dbReference>
<evidence type="ECO:0000256" key="6">
    <source>
        <dbReference type="ARBA" id="ARBA00022490"/>
    </source>
</evidence>
<dbReference type="GO" id="GO:0005737">
    <property type="term" value="C:cytoplasm"/>
    <property type="evidence" value="ECO:0007669"/>
    <property type="project" value="UniProtKB-SubCell"/>
</dbReference>
<evidence type="ECO:0000256" key="13">
    <source>
        <dbReference type="ARBA" id="ARBA00048567"/>
    </source>
</evidence>
<evidence type="ECO:0000256" key="8">
    <source>
        <dbReference type="ARBA" id="ARBA00022679"/>
    </source>
</evidence>
<evidence type="ECO:0000313" key="16">
    <source>
        <dbReference type="EMBL" id="AIF08769.1"/>
    </source>
</evidence>
<name>A0A075GY75_9ARCH</name>
<dbReference type="InterPro" id="IPR006204">
    <property type="entry name" value="GHMP_kinase_N_dom"/>
</dbReference>
<keyword evidence="9 14" id="KW-0547">Nucleotide-binding</keyword>
<sequence>MRVVSATINGAISIVNAIATGKGAALGISKKVNVEIEASEGSGIIIESKNKQLSSRLINRVIEKIVPKNELSKTKFRVYLNSEIPTGYGLKSSSAISSAVAMGCAKLFKPKMNDFEILSSGVDASIETKVSLTGAYDDACACYYGGFVVTDNYKRKIICSENCQTDISAIIFIPKSRKRGNVKKLGTLSSVFEEAWNIAKGSDYWNAMKINGLATSIILNSDPKIIFKLIEEGALGASVSGNGPSIAAIAKKNILPKLAKIFSPLEGNTMFASINNKKAEVHEL</sequence>
<comment type="pathway">
    <text evidence="2 14">Metabolic intermediate biosynthesis; chorismate biosynthesis; chorismate from D-erythrose 4-phosphate and phosphoenolpyruvate: step 5/7.</text>
</comment>
<keyword evidence="6 14" id="KW-0963">Cytoplasm</keyword>
<dbReference type="NCBIfam" id="TIGR01920">
    <property type="entry name" value="Shik_kin_archae"/>
    <property type="match status" value="1"/>
</dbReference>